<dbReference type="InterPro" id="IPR024981">
    <property type="entry name" value="DUF3887"/>
</dbReference>
<feature type="domain" description="DUF3887" evidence="3">
    <location>
        <begin position="36"/>
        <end position="115"/>
    </location>
</feature>
<feature type="signal peptide" evidence="1">
    <location>
        <begin position="1"/>
        <end position="21"/>
    </location>
</feature>
<name>A0A372NN31_9SPHI</name>
<dbReference type="Pfam" id="PF13026">
    <property type="entry name" value="DUF3887"/>
    <property type="match status" value="1"/>
</dbReference>
<dbReference type="InterPro" id="IPR022742">
    <property type="entry name" value="Hydrolase_4"/>
</dbReference>
<dbReference type="Proteomes" id="UP000264217">
    <property type="component" value="Unassembled WGS sequence"/>
</dbReference>
<reference evidence="4 5" key="1">
    <citation type="submission" date="2018-08" db="EMBL/GenBank/DDBJ databases">
        <title>Mucilaginibacter sp. MYSH2.</title>
        <authorList>
            <person name="Seo T."/>
        </authorList>
    </citation>
    <scope>NUCLEOTIDE SEQUENCE [LARGE SCALE GENOMIC DNA]</scope>
    <source>
        <strain evidence="4 5">MYSH2</strain>
    </source>
</reference>
<dbReference type="GO" id="GO:0052689">
    <property type="term" value="F:carboxylic ester hydrolase activity"/>
    <property type="evidence" value="ECO:0007669"/>
    <property type="project" value="TreeGrafter"/>
</dbReference>
<dbReference type="RefSeq" id="WP_117393770.1">
    <property type="nucleotide sequence ID" value="NZ_QWDC01000004.1"/>
</dbReference>
<accession>A0A372NN31</accession>
<organism evidence="4 5">
    <name type="scientific">Mucilaginibacter conchicola</name>
    <dbReference type="NCBI Taxonomy" id="2303333"/>
    <lineage>
        <taxon>Bacteria</taxon>
        <taxon>Pseudomonadati</taxon>
        <taxon>Bacteroidota</taxon>
        <taxon>Sphingobacteriia</taxon>
        <taxon>Sphingobacteriales</taxon>
        <taxon>Sphingobacteriaceae</taxon>
        <taxon>Mucilaginibacter</taxon>
    </lineage>
</organism>
<dbReference type="AlphaFoldDB" id="A0A372NN31"/>
<comment type="caution">
    <text evidence="4">The sequence shown here is derived from an EMBL/GenBank/DDBJ whole genome shotgun (WGS) entry which is preliminary data.</text>
</comment>
<sequence>MKKLYFLITALFLTIGAFAQAAPANFTAALNKFKVYYNGDKPDSIFNMFSTEMKAALPLDKFKPTTIQLKKQLGSLKSAELLKFSAPLAVYKATFDNAIFNLNISLDGQSRLTGLLLSPYVDQAATAMKMDPGLKESPIILKTLSGSVSGTLTMPENASDKVPVVLIIAGSGPTDRDCNSPKLGLSTNAYKMLANDLGKAGIATVRYDKRLVGQSVSSTKQKELRFEDYVDDAVGLVQLLADDKRFSKVIILGHSEGSLIGLLACRDQPVKAFISVAGAGRSADLIVTEQMKAQPKFIQDNFKTMLDSLKKGKFTESIDPKIYAVAGPEVQPYLMSWFRYNPAREIKKVKAPVLLLQGTTDLQVPVSEAELLKKAKSDAQLVIIPNMNHVLKEAPADREQNLATYNKPDLPLKPELVTSIVTFVKGLK</sequence>
<dbReference type="PANTHER" id="PTHR43265:SF1">
    <property type="entry name" value="ESTERASE ESTD"/>
    <property type="match status" value="1"/>
</dbReference>
<dbReference type="Pfam" id="PF12146">
    <property type="entry name" value="Hydrolase_4"/>
    <property type="match status" value="1"/>
</dbReference>
<keyword evidence="4" id="KW-0378">Hydrolase</keyword>
<dbReference type="InterPro" id="IPR029058">
    <property type="entry name" value="AB_hydrolase_fold"/>
</dbReference>
<dbReference type="OrthoDB" id="9809549at2"/>
<evidence type="ECO:0000313" key="4">
    <source>
        <dbReference type="EMBL" id="RFZ90356.1"/>
    </source>
</evidence>
<evidence type="ECO:0000259" key="2">
    <source>
        <dbReference type="Pfam" id="PF12146"/>
    </source>
</evidence>
<dbReference type="Gene3D" id="3.40.50.1820">
    <property type="entry name" value="alpha/beta hydrolase"/>
    <property type="match status" value="1"/>
</dbReference>
<keyword evidence="5" id="KW-1185">Reference proteome</keyword>
<proteinExistence type="predicted"/>
<protein>
    <submittedName>
        <fullName evidence="4">Alpha/beta fold hydrolase</fullName>
    </submittedName>
</protein>
<feature type="domain" description="Serine aminopeptidase S33" evidence="2">
    <location>
        <begin position="186"/>
        <end position="294"/>
    </location>
</feature>
<dbReference type="SUPFAM" id="SSF53474">
    <property type="entry name" value="alpha/beta-Hydrolases"/>
    <property type="match status" value="1"/>
</dbReference>
<dbReference type="EMBL" id="QWDC01000004">
    <property type="protein sequence ID" value="RFZ90356.1"/>
    <property type="molecule type" value="Genomic_DNA"/>
</dbReference>
<feature type="chain" id="PRO_5016828804" evidence="1">
    <location>
        <begin position="22"/>
        <end position="428"/>
    </location>
</feature>
<keyword evidence="1" id="KW-0732">Signal</keyword>
<dbReference type="InterPro" id="IPR053145">
    <property type="entry name" value="AB_hydrolase_Est10"/>
</dbReference>
<evidence type="ECO:0000259" key="3">
    <source>
        <dbReference type="Pfam" id="PF13026"/>
    </source>
</evidence>
<gene>
    <name evidence="4" type="ORF">D0C36_21420</name>
</gene>
<dbReference type="PANTHER" id="PTHR43265">
    <property type="entry name" value="ESTERASE ESTD"/>
    <property type="match status" value="1"/>
</dbReference>
<evidence type="ECO:0000313" key="5">
    <source>
        <dbReference type="Proteomes" id="UP000264217"/>
    </source>
</evidence>
<evidence type="ECO:0000256" key="1">
    <source>
        <dbReference type="SAM" id="SignalP"/>
    </source>
</evidence>